<evidence type="ECO:0000313" key="1">
    <source>
        <dbReference type="EMBL" id="MBS2214032.1"/>
    </source>
</evidence>
<dbReference type="RefSeq" id="WP_212232029.1">
    <property type="nucleotide sequence ID" value="NZ_JAGUCN010000053.1"/>
</dbReference>
<gene>
    <name evidence="1" type="ORF">KEM09_21670</name>
</gene>
<sequence length="229" mass="25453">MDARQNNKMSMYIATMRVLRSQEATLNTVPALADGITQFDALVQAIDAAHRIQMTYSSANSKMKIKEEDEMIQATVQVAAALYVYAHDNKLPGLKSQVGITPSSLKRMTDKELKNACQLVLELAETYVGDLADYGVMPEVVATLKKEVEDYAALIATPRNEIVTRSQATARLKELFDEADELLKNKLDKLMVLMEVQQPAIYKTYLAARVIVDLKSSKTTEEETATTEA</sequence>
<accession>A0ABS5KGU3</accession>
<keyword evidence="2" id="KW-1185">Reference proteome</keyword>
<name>A0ABS5KGU3_9BACT</name>
<proteinExistence type="predicted"/>
<dbReference type="Proteomes" id="UP000721861">
    <property type="component" value="Unassembled WGS sequence"/>
</dbReference>
<comment type="caution">
    <text evidence="1">The sequence shown here is derived from an EMBL/GenBank/DDBJ whole genome shotgun (WGS) entry which is preliminary data.</text>
</comment>
<protein>
    <submittedName>
        <fullName evidence="1">Uncharacterized protein</fullName>
    </submittedName>
</protein>
<organism evidence="1 2">
    <name type="scientific">Carboxylicivirga mesophila</name>
    <dbReference type="NCBI Taxonomy" id="1166478"/>
    <lineage>
        <taxon>Bacteria</taxon>
        <taxon>Pseudomonadati</taxon>
        <taxon>Bacteroidota</taxon>
        <taxon>Bacteroidia</taxon>
        <taxon>Marinilabiliales</taxon>
        <taxon>Marinilabiliaceae</taxon>
        <taxon>Carboxylicivirga</taxon>
    </lineage>
</organism>
<reference evidence="1 2" key="1">
    <citation type="journal article" date="2014" name="Int. J. Syst. Evol. Microbiol.">
        <title>Carboxylicivirga gen. nov. in the family Marinilabiliaceae with two novel species, Carboxylicivirga mesophila sp. nov. and Carboxylicivirga taeanensis sp. nov., and reclassification of Cytophaga fermentans as Saccharicrinis fermentans gen. nov., comb. nov.</title>
        <authorList>
            <person name="Yang S.H."/>
            <person name="Seo H.S."/>
            <person name="Woo J.H."/>
            <person name="Oh H.M."/>
            <person name="Jang H."/>
            <person name="Lee J.H."/>
            <person name="Kim S.J."/>
            <person name="Kwon K.K."/>
        </authorList>
    </citation>
    <scope>NUCLEOTIDE SEQUENCE [LARGE SCALE GENOMIC DNA]</scope>
    <source>
        <strain evidence="1 2">JCM 18290</strain>
    </source>
</reference>
<evidence type="ECO:0000313" key="2">
    <source>
        <dbReference type="Proteomes" id="UP000721861"/>
    </source>
</evidence>
<dbReference type="EMBL" id="JAGUCN010000053">
    <property type="protein sequence ID" value="MBS2214032.1"/>
    <property type="molecule type" value="Genomic_DNA"/>
</dbReference>